<evidence type="ECO:0000259" key="2">
    <source>
        <dbReference type="Pfam" id="PF10633"/>
    </source>
</evidence>
<evidence type="ECO:0000256" key="1">
    <source>
        <dbReference type="SAM" id="MobiDB-lite"/>
    </source>
</evidence>
<dbReference type="Pfam" id="PF02585">
    <property type="entry name" value="PIG-L"/>
    <property type="match status" value="1"/>
</dbReference>
<dbReference type="Gene3D" id="3.40.50.880">
    <property type="match status" value="1"/>
</dbReference>
<gene>
    <name evidence="3" type="ORF">J8C06_03500</name>
</gene>
<dbReference type="SUPFAM" id="SSF52317">
    <property type="entry name" value="Class I glutamine amidotransferase-like"/>
    <property type="match status" value="1"/>
</dbReference>
<feature type="region of interest" description="Disordered" evidence="1">
    <location>
        <begin position="852"/>
        <end position="874"/>
    </location>
</feature>
<protein>
    <submittedName>
        <fullName evidence="3">PIG-L family deacetylase</fullName>
    </submittedName>
</protein>
<proteinExistence type="predicted"/>
<sequence length="874" mass="94790">MKYRQSPGAGSWRRLAVVFLLGLLTVASLPKAAGRVPTQPTPTGKHIDRGLVGLKLQLRKLPTTASVLHIGAHPDDEDSALIARLARGDGARVAYLSLTRGEGGQNILGTEQGTALGVIRTEELHQARAIDGGEQFFTRAFDFGFSKTLKETEAKWTALHGPDAILMDMVRVIRDFKPLVIVSRWGGTPRDGHGHHQYCGFLTPQAFTKAGDPDWHPELGPAWQAQKLYVSADVAPPENTNPVLSIPTGVYDPLLGRTYFQIAMRGRSQHKSQEMGALEPDDERFSSVKLVESRVPTDPRAEISLFDGLDTSLQPLLPPDAPDELRQLMQSVEVTTKRLAETACATSEAIGPLATAYERLALCCQALNGQPTADQLKVKQAQVARAVMVAAGFYPAAVSDAATVTEGQVVTLTFSRPIKVEAPGGEGPPLVVGGVSEVINACQAVVEPRLTADGYWQSARITLPSTPVADLATGQWVTPIAHLRIRGQSYRLALPVEYRYADPIHGEVSSEVSLTPALSVRLTEALRLVSRASGRRALRVSVAVTNHTSQMRDGTLTLTAPDGWRVQPATVTLKLPSKSRQYAVFQVSPPVAVEDGRYPLTATVASGGSAYEHDVQTLTYPHIQTRRLYPRAQGLIVIADVNVAPVTVGYVMGSGDRVPQSIEQLGLPVTLLDADALATGDLQRFDVIVVGVRASQTRPDFAAEHARLLAYVEQGGTLIVQYQRPDYAARGLPPFPVGGMTRRTTDETAKVTVLQPDHPVLTRPNRITDADWNGWVQERSLYDFSQYDPRYTPLIESHDEGEVPNAGGLVVAELGRGTYVYTGCAWFRQLPAGVPGAYRVFANLLSLPKSRHSSLDAPDYRQRPARGRSPGRPS</sequence>
<evidence type="ECO:0000313" key="4">
    <source>
        <dbReference type="Proteomes" id="UP000676506"/>
    </source>
</evidence>
<reference evidence="3 4" key="1">
    <citation type="submission" date="2021-03" db="EMBL/GenBank/DDBJ databases">
        <title>Genomic and phenotypic characterization of Chloracidobacterium isolates provides evidence for multiple species.</title>
        <authorList>
            <person name="Saini M.K."/>
            <person name="Costas A.M.G."/>
            <person name="Tank M."/>
            <person name="Bryant D.A."/>
        </authorList>
    </citation>
    <scope>NUCLEOTIDE SEQUENCE [LARGE SCALE GENOMIC DNA]</scope>
    <source>
        <strain evidence="3 4">BV2-C</strain>
    </source>
</reference>
<dbReference type="InterPro" id="IPR029062">
    <property type="entry name" value="Class_I_gatase-like"/>
</dbReference>
<dbReference type="InterPro" id="IPR018905">
    <property type="entry name" value="A-galactase_NEW3"/>
</dbReference>
<accession>A0ABX8B9B0</accession>
<dbReference type="CDD" id="cd03143">
    <property type="entry name" value="A4_beta-galactosidase_middle_domain"/>
    <property type="match status" value="1"/>
</dbReference>
<dbReference type="Gene3D" id="3.40.50.10320">
    <property type="entry name" value="LmbE-like"/>
    <property type="match status" value="1"/>
</dbReference>
<dbReference type="Pfam" id="PF10633">
    <property type="entry name" value="NPCBM_assoc"/>
    <property type="match status" value="1"/>
</dbReference>
<dbReference type="Proteomes" id="UP000676506">
    <property type="component" value="Chromosome 1"/>
</dbReference>
<dbReference type="InterPro" id="IPR003737">
    <property type="entry name" value="GlcNAc_PI_deacetylase-related"/>
</dbReference>
<dbReference type="Gene3D" id="2.60.40.10">
    <property type="entry name" value="Immunoglobulins"/>
    <property type="match status" value="1"/>
</dbReference>
<organism evidence="3 4">
    <name type="scientific">Chloracidobacterium validum</name>
    <dbReference type="NCBI Taxonomy" id="2821543"/>
    <lineage>
        <taxon>Bacteria</taxon>
        <taxon>Pseudomonadati</taxon>
        <taxon>Acidobacteriota</taxon>
        <taxon>Terriglobia</taxon>
        <taxon>Terriglobales</taxon>
        <taxon>Acidobacteriaceae</taxon>
        <taxon>Chloracidobacterium</taxon>
    </lineage>
</organism>
<dbReference type="EMBL" id="CP072648">
    <property type="protein sequence ID" value="QUW03517.1"/>
    <property type="molecule type" value="Genomic_DNA"/>
</dbReference>
<name>A0ABX8B9B0_9BACT</name>
<dbReference type="InterPro" id="IPR024078">
    <property type="entry name" value="LmbE-like_dom_sf"/>
</dbReference>
<keyword evidence="4" id="KW-1185">Reference proteome</keyword>
<evidence type="ECO:0000313" key="3">
    <source>
        <dbReference type="EMBL" id="QUW03517.1"/>
    </source>
</evidence>
<feature type="domain" description="Alpha-galactosidase NEW3" evidence="2">
    <location>
        <begin position="540"/>
        <end position="605"/>
    </location>
</feature>
<dbReference type="SUPFAM" id="SSF102588">
    <property type="entry name" value="LmbE-like"/>
    <property type="match status" value="1"/>
</dbReference>
<dbReference type="InterPro" id="IPR013783">
    <property type="entry name" value="Ig-like_fold"/>
</dbReference>
<dbReference type="RefSeq" id="WP_211429407.1">
    <property type="nucleotide sequence ID" value="NZ_CP072648.1"/>
</dbReference>